<comment type="caution">
    <text evidence="3">The sequence shown here is derived from an EMBL/GenBank/DDBJ whole genome shotgun (WGS) entry which is preliminary data.</text>
</comment>
<evidence type="ECO:0000313" key="4">
    <source>
        <dbReference type="Proteomes" id="UP000829720"/>
    </source>
</evidence>
<evidence type="ECO:0008006" key="5">
    <source>
        <dbReference type="Google" id="ProtNLM"/>
    </source>
</evidence>
<protein>
    <recommendedName>
        <fullName evidence="5">Transmembrane protein 72</fullName>
    </recommendedName>
</protein>
<feature type="transmembrane region" description="Helical" evidence="2">
    <location>
        <begin position="95"/>
        <end position="112"/>
    </location>
</feature>
<feature type="compositionally biased region" description="Basic and acidic residues" evidence="1">
    <location>
        <begin position="202"/>
        <end position="214"/>
    </location>
</feature>
<dbReference type="OrthoDB" id="5946061at2759"/>
<keyword evidence="2" id="KW-1133">Transmembrane helix</keyword>
<dbReference type="PANTHER" id="PTHR28474:SF1">
    <property type="entry name" value="TRANSMEMBRANE PROTEIN 72"/>
    <property type="match status" value="1"/>
</dbReference>
<dbReference type="EMBL" id="JAERUA010000010">
    <property type="protein sequence ID" value="KAI1894294.1"/>
    <property type="molecule type" value="Genomic_DNA"/>
</dbReference>
<name>A0A8T3DEX1_9TELE</name>
<proteinExistence type="predicted"/>
<evidence type="ECO:0000313" key="3">
    <source>
        <dbReference type="EMBL" id="KAI1894294.1"/>
    </source>
</evidence>
<keyword evidence="4" id="KW-1185">Reference proteome</keyword>
<evidence type="ECO:0000256" key="2">
    <source>
        <dbReference type="SAM" id="Phobius"/>
    </source>
</evidence>
<dbReference type="PANTHER" id="PTHR28474">
    <property type="entry name" value="TRANSMEMBRANE PROTEIN 72"/>
    <property type="match status" value="1"/>
</dbReference>
<organism evidence="3 4">
    <name type="scientific">Albula goreensis</name>
    <dbReference type="NCBI Taxonomy" id="1534307"/>
    <lineage>
        <taxon>Eukaryota</taxon>
        <taxon>Metazoa</taxon>
        <taxon>Chordata</taxon>
        <taxon>Craniata</taxon>
        <taxon>Vertebrata</taxon>
        <taxon>Euteleostomi</taxon>
        <taxon>Actinopterygii</taxon>
        <taxon>Neopterygii</taxon>
        <taxon>Teleostei</taxon>
        <taxon>Albuliformes</taxon>
        <taxon>Albulidae</taxon>
        <taxon>Albula</taxon>
    </lineage>
</organism>
<evidence type="ECO:0000256" key="1">
    <source>
        <dbReference type="SAM" id="MobiDB-lite"/>
    </source>
</evidence>
<dbReference type="InterPro" id="IPR032055">
    <property type="entry name" value="TMEM72"/>
</dbReference>
<dbReference type="Pfam" id="PF16054">
    <property type="entry name" value="TMEM72"/>
    <property type="match status" value="1"/>
</dbReference>
<gene>
    <name evidence="3" type="ORF">AGOR_G00114340</name>
</gene>
<keyword evidence="2" id="KW-0472">Membrane</keyword>
<reference evidence="3" key="1">
    <citation type="submission" date="2021-01" db="EMBL/GenBank/DDBJ databases">
        <authorList>
            <person name="Zahm M."/>
            <person name="Roques C."/>
            <person name="Cabau C."/>
            <person name="Klopp C."/>
            <person name="Donnadieu C."/>
            <person name="Jouanno E."/>
            <person name="Lampietro C."/>
            <person name="Louis A."/>
            <person name="Herpin A."/>
            <person name="Echchiki A."/>
            <person name="Berthelot C."/>
            <person name="Parey E."/>
            <person name="Roest-Crollius H."/>
            <person name="Braasch I."/>
            <person name="Postlethwait J."/>
            <person name="Bobe J."/>
            <person name="Montfort J."/>
            <person name="Bouchez O."/>
            <person name="Begum T."/>
            <person name="Mejri S."/>
            <person name="Adams A."/>
            <person name="Chen W.-J."/>
            <person name="Guiguen Y."/>
        </authorList>
    </citation>
    <scope>NUCLEOTIDE SEQUENCE</scope>
    <source>
        <tissue evidence="3">Blood</tissue>
    </source>
</reference>
<feature type="transmembrane region" description="Helical" evidence="2">
    <location>
        <begin position="24"/>
        <end position="51"/>
    </location>
</feature>
<dbReference type="AlphaFoldDB" id="A0A8T3DEX1"/>
<dbReference type="Proteomes" id="UP000829720">
    <property type="component" value="Unassembled WGS sequence"/>
</dbReference>
<accession>A0A8T3DEX1</accession>
<sequence length="240" mass="27078">MLAAALLCAVGVETLRQGEFHSLAVYLLVSSGGMLVFELSFFTDIMLMWCLPCPPKWKVFILWKKMAKLGGFQKFLYYTLMSVVCFLHPVLVWHAVIPGTMLLVTGFAYFILSKKQKPMPPKEPADVYEDTPTAVNSASDDDERIATYSFLHVVTGMRTMAPSHFSRVGDVQASKDSTQAMLDECGKQGTANTSSRKREKRSVHFKDKALKDMEEGTEMEEYQYMDQEETTSDKAPMIRP</sequence>
<feature type="region of interest" description="Disordered" evidence="1">
    <location>
        <begin position="187"/>
        <end position="240"/>
    </location>
</feature>
<keyword evidence="2" id="KW-0812">Transmembrane</keyword>
<feature type="compositionally biased region" description="Acidic residues" evidence="1">
    <location>
        <begin position="215"/>
        <end position="230"/>
    </location>
</feature>